<accession>A0AAV2ABW7</accession>
<evidence type="ECO:0000256" key="4">
    <source>
        <dbReference type="ARBA" id="ARBA00022679"/>
    </source>
</evidence>
<keyword evidence="4" id="KW-0808">Transferase</keyword>
<organism evidence="13 14">
    <name type="scientific">Larinioides sclopetarius</name>
    <dbReference type="NCBI Taxonomy" id="280406"/>
    <lineage>
        <taxon>Eukaryota</taxon>
        <taxon>Metazoa</taxon>
        <taxon>Ecdysozoa</taxon>
        <taxon>Arthropoda</taxon>
        <taxon>Chelicerata</taxon>
        <taxon>Arachnida</taxon>
        <taxon>Araneae</taxon>
        <taxon>Araneomorphae</taxon>
        <taxon>Entelegynae</taxon>
        <taxon>Araneoidea</taxon>
        <taxon>Araneidae</taxon>
        <taxon>Larinioides</taxon>
    </lineage>
</organism>
<keyword evidence="10" id="KW-0325">Glycoprotein</keyword>
<dbReference type="EMBL" id="CAXIEN010000145">
    <property type="protein sequence ID" value="CAL1281468.1"/>
    <property type="molecule type" value="Genomic_DNA"/>
</dbReference>
<keyword evidence="5 11" id="KW-0812">Transmembrane</keyword>
<name>A0AAV2ABW7_9ARAC</name>
<comment type="similarity">
    <text evidence="2">Belongs to the glycosyltransferase 31 family.</text>
</comment>
<dbReference type="GO" id="GO:0000139">
    <property type="term" value="C:Golgi membrane"/>
    <property type="evidence" value="ECO:0007669"/>
    <property type="project" value="UniProtKB-SubCell"/>
</dbReference>
<evidence type="ECO:0000256" key="6">
    <source>
        <dbReference type="ARBA" id="ARBA00022968"/>
    </source>
</evidence>
<comment type="caution">
    <text evidence="13">The sequence shown here is derived from an EMBL/GenBank/DDBJ whole genome shotgun (WGS) entry which is preliminary data.</text>
</comment>
<dbReference type="Proteomes" id="UP001497382">
    <property type="component" value="Unassembled WGS sequence"/>
</dbReference>
<evidence type="ECO:0000256" key="11">
    <source>
        <dbReference type="SAM" id="Phobius"/>
    </source>
</evidence>
<dbReference type="AlphaFoldDB" id="A0AAV2ABW7"/>
<protein>
    <recommendedName>
        <fullName evidence="15">Hexosyltransferase</fullName>
    </recommendedName>
</protein>
<feature type="signal peptide" evidence="12">
    <location>
        <begin position="1"/>
        <end position="18"/>
    </location>
</feature>
<dbReference type="PANTHER" id="PTHR11214">
    <property type="entry name" value="BETA-1,3-N-ACETYLGLUCOSAMINYLTRANSFERASE"/>
    <property type="match status" value="1"/>
</dbReference>
<keyword evidence="9 11" id="KW-0472">Membrane</keyword>
<dbReference type="GO" id="GO:0016758">
    <property type="term" value="F:hexosyltransferase activity"/>
    <property type="evidence" value="ECO:0007669"/>
    <property type="project" value="InterPro"/>
</dbReference>
<evidence type="ECO:0000256" key="9">
    <source>
        <dbReference type="ARBA" id="ARBA00023136"/>
    </source>
</evidence>
<dbReference type="FunFam" id="3.90.550.50:FF:000001">
    <property type="entry name" value="Hexosyltransferase"/>
    <property type="match status" value="1"/>
</dbReference>
<keyword evidence="3" id="KW-0328">Glycosyltransferase</keyword>
<evidence type="ECO:0000256" key="7">
    <source>
        <dbReference type="ARBA" id="ARBA00022989"/>
    </source>
</evidence>
<dbReference type="Gene3D" id="3.90.550.50">
    <property type="match status" value="1"/>
</dbReference>
<keyword evidence="12" id="KW-0732">Signal</keyword>
<dbReference type="PANTHER" id="PTHR11214:SF314">
    <property type="entry name" value="HEXOSYLTRANSFERASE"/>
    <property type="match status" value="1"/>
</dbReference>
<evidence type="ECO:0000256" key="12">
    <source>
        <dbReference type="SAM" id="SignalP"/>
    </source>
</evidence>
<gene>
    <name evidence="13" type="ORF">LARSCL_LOCUS11583</name>
</gene>
<evidence type="ECO:0000256" key="5">
    <source>
        <dbReference type="ARBA" id="ARBA00022692"/>
    </source>
</evidence>
<comment type="subcellular location">
    <subcellularLocation>
        <location evidence="1">Golgi apparatus membrane</location>
        <topology evidence="1">Single-pass type II membrane protein</topology>
    </subcellularLocation>
</comment>
<feature type="transmembrane region" description="Helical" evidence="11">
    <location>
        <begin position="65"/>
        <end position="87"/>
    </location>
</feature>
<evidence type="ECO:0000313" key="14">
    <source>
        <dbReference type="Proteomes" id="UP001497382"/>
    </source>
</evidence>
<feature type="chain" id="PRO_5043999167" description="Hexosyltransferase" evidence="12">
    <location>
        <begin position="19"/>
        <end position="549"/>
    </location>
</feature>
<dbReference type="InterPro" id="IPR002659">
    <property type="entry name" value="Glyco_trans_31"/>
</dbReference>
<keyword evidence="6" id="KW-0735">Signal-anchor</keyword>
<evidence type="ECO:0000256" key="2">
    <source>
        <dbReference type="ARBA" id="ARBA00008661"/>
    </source>
</evidence>
<reference evidence="13 14" key="1">
    <citation type="submission" date="2024-04" db="EMBL/GenBank/DDBJ databases">
        <authorList>
            <person name="Rising A."/>
            <person name="Reimegard J."/>
            <person name="Sonavane S."/>
            <person name="Akerstrom W."/>
            <person name="Nylinder S."/>
            <person name="Hedman E."/>
            <person name="Kallberg Y."/>
        </authorList>
    </citation>
    <scope>NUCLEOTIDE SEQUENCE [LARGE SCALE GENOMIC DNA]</scope>
</reference>
<proteinExistence type="inferred from homology"/>
<evidence type="ECO:0000313" key="13">
    <source>
        <dbReference type="EMBL" id="CAL1281468.1"/>
    </source>
</evidence>
<evidence type="ECO:0000256" key="8">
    <source>
        <dbReference type="ARBA" id="ARBA00023034"/>
    </source>
</evidence>
<dbReference type="GO" id="GO:0006493">
    <property type="term" value="P:protein O-linked glycosylation"/>
    <property type="evidence" value="ECO:0007669"/>
    <property type="project" value="TreeGrafter"/>
</dbReference>
<evidence type="ECO:0008006" key="15">
    <source>
        <dbReference type="Google" id="ProtNLM"/>
    </source>
</evidence>
<keyword evidence="8" id="KW-0333">Golgi apparatus</keyword>
<keyword evidence="14" id="KW-1185">Reference proteome</keyword>
<dbReference type="Pfam" id="PF01762">
    <property type="entry name" value="Galactosyl_T"/>
    <property type="match status" value="1"/>
</dbReference>
<evidence type="ECO:0000256" key="1">
    <source>
        <dbReference type="ARBA" id="ARBA00004323"/>
    </source>
</evidence>
<sequence>MFPKLCILAVVMCAFVVASHQVVKYKYFDEYLLHLEKRQQTILVEEVEIKVASPLLIRTACSKSFLSWVLAALLIALIVALCVQFWFPIPDQRRIDDIDTIHVFEGTPIQVYTQHKEDQKKHSKDETNPQWHLDFLINPTRLCDTRHPPDSEAYMQNPEVKLLVLVPSTTSHFEQRRTIRRTWGSAANLPHGPMRLGFVLGTTSNTTEEDLIMHESEANGDIIQADFQDTFRNLTTKSVLMLKWVSKHCAHSQYFLKADDDTFVNLHVLTDLLKMPPFSEEEKFIGGYIHRGAQPSRSPNEKYYVSEDDYPDNEYPPYASGSAYVTTGPTATQLFDAAKSVKPFLPMEDVFVTGLCADDIAATLLHEPSFRYINPPDPLNWSHYSSVATAHSVTPDDMELLWNQMTRHVFDLFDFPDSMSSSDSKEWFDKSIFDLFDWSRDSQSISSYSREFNSISDKLNSPEIMAEALNWQANEVNTESYKDKGVASSQNRQRLMTNLFPMLADSQENLFRIKESQFSDSMNWPMVPFFPFLDKPANPNVNITYFFFK</sequence>
<evidence type="ECO:0000256" key="3">
    <source>
        <dbReference type="ARBA" id="ARBA00022676"/>
    </source>
</evidence>
<keyword evidence="7 11" id="KW-1133">Transmembrane helix</keyword>
<evidence type="ECO:0000256" key="10">
    <source>
        <dbReference type="ARBA" id="ARBA00023180"/>
    </source>
</evidence>